<comment type="caution">
    <text evidence="2">The sequence shown here is derived from an EMBL/GenBank/DDBJ whole genome shotgun (WGS) entry which is preliminary data.</text>
</comment>
<feature type="signal peptide" evidence="1">
    <location>
        <begin position="1"/>
        <end position="19"/>
    </location>
</feature>
<evidence type="ECO:0000313" key="3">
    <source>
        <dbReference type="Proteomes" id="UP001238163"/>
    </source>
</evidence>
<dbReference type="InterPro" id="IPR045584">
    <property type="entry name" value="Pilin-like"/>
</dbReference>
<proteinExistence type="predicted"/>
<dbReference type="RefSeq" id="WP_307260787.1">
    <property type="nucleotide sequence ID" value="NZ_JAUSVL010000001.1"/>
</dbReference>
<organism evidence="2 3">
    <name type="scientific">Oligosphaera ethanolica</name>
    <dbReference type="NCBI Taxonomy" id="760260"/>
    <lineage>
        <taxon>Bacteria</taxon>
        <taxon>Pseudomonadati</taxon>
        <taxon>Lentisphaerota</taxon>
        <taxon>Oligosphaeria</taxon>
        <taxon>Oligosphaerales</taxon>
        <taxon>Oligosphaeraceae</taxon>
        <taxon>Oligosphaera</taxon>
    </lineage>
</organism>
<dbReference type="EMBL" id="JAUSVL010000001">
    <property type="protein sequence ID" value="MDQ0289367.1"/>
    <property type="molecule type" value="Genomic_DNA"/>
</dbReference>
<dbReference type="Proteomes" id="UP001238163">
    <property type="component" value="Unassembled WGS sequence"/>
</dbReference>
<sequence length="213" mass="23509">MIAIIAILAAMLLPALSKARDKARSISCTSIMKQMGTASVMYTGDNHDWWPPVNTLPDNWTWCNMDAYRSYLGVPLVAVTGNYNFPKNMLCPNSRGSRASGTWGSITLSYGVCYSGLNTGTWVAPGFHLTEITRPSERLSYTDSLDRLLWSWNALSGNGYIILGGEDLVPAGKGTVAYRHNDCINAVFFDGHVEPLHYRRLLTDSAVRTPRAK</sequence>
<protein>
    <submittedName>
        <fullName evidence="2">Prepilin-type processing-associated H-X9-DG protein</fullName>
    </submittedName>
</protein>
<dbReference type="AlphaFoldDB" id="A0AAE3VF67"/>
<evidence type="ECO:0000256" key="1">
    <source>
        <dbReference type="SAM" id="SignalP"/>
    </source>
</evidence>
<dbReference type="Gene3D" id="3.30.700.10">
    <property type="entry name" value="Glycoprotein, Type 4 Pilin"/>
    <property type="match status" value="1"/>
</dbReference>
<feature type="chain" id="PRO_5041905288" evidence="1">
    <location>
        <begin position="20"/>
        <end position="213"/>
    </location>
</feature>
<gene>
    <name evidence="2" type="ORF">J3R75_001474</name>
</gene>
<name>A0AAE3VF67_9BACT</name>
<dbReference type="SUPFAM" id="SSF54523">
    <property type="entry name" value="Pili subunits"/>
    <property type="match status" value="1"/>
</dbReference>
<reference evidence="2" key="1">
    <citation type="submission" date="2023-07" db="EMBL/GenBank/DDBJ databases">
        <title>Genomic Encyclopedia of Type Strains, Phase IV (KMG-IV): sequencing the most valuable type-strain genomes for metagenomic binning, comparative biology and taxonomic classification.</title>
        <authorList>
            <person name="Goeker M."/>
        </authorList>
    </citation>
    <scope>NUCLEOTIDE SEQUENCE</scope>
    <source>
        <strain evidence="2">DSM 24202</strain>
    </source>
</reference>
<keyword evidence="1" id="KW-0732">Signal</keyword>
<keyword evidence="3" id="KW-1185">Reference proteome</keyword>
<accession>A0AAE3VF67</accession>
<evidence type="ECO:0000313" key="2">
    <source>
        <dbReference type="EMBL" id="MDQ0289367.1"/>
    </source>
</evidence>